<sequence length="67" mass="6675">MPPRPLPRAALADLRLRIADLERGRAAARPTLPFGLRAIDAALPGGGLALGALHEIGGGGDGALDGA</sequence>
<gene>
    <name evidence="1" type="ORF">DI556_13595</name>
</gene>
<evidence type="ECO:0000313" key="2">
    <source>
        <dbReference type="Proteomes" id="UP000249185"/>
    </source>
</evidence>
<proteinExistence type="predicted"/>
<dbReference type="EMBL" id="QFPW01000010">
    <property type="protein sequence ID" value="PZQ48844.1"/>
    <property type="molecule type" value="Genomic_DNA"/>
</dbReference>
<name>A0A2W5N6X3_RHOSU</name>
<organism evidence="1 2">
    <name type="scientific">Rhodovulum sulfidophilum</name>
    <name type="common">Rhodobacter sulfidophilus</name>
    <dbReference type="NCBI Taxonomy" id="35806"/>
    <lineage>
        <taxon>Bacteria</taxon>
        <taxon>Pseudomonadati</taxon>
        <taxon>Pseudomonadota</taxon>
        <taxon>Alphaproteobacteria</taxon>
        <taxon>Rhodobacterales</taxon>
        <taxon>Paracoccaceae</taxon>
        <taxon>Rhodovulum</taxon>
    </lineage>
</organism>
<comment type="caution">
    <text evidence="1">The sequence shown here is derived from an EMBL/GenBank/DDBJ whole genome shotgun (WGS) entry which is preliminary data.</text>
</comment>
<reference evidence="1 2" key="1">
    <citation type="submission" date="2017-08" db="EMBL/GenBank/DDBJ databases">
        <title>Infants hospitalized years apart are colonized by the same room-sourced microbial strains.</title>
        <authorList>
            <person name="Brooks B."/>
            <person name="Olm M.R."/>
            <person name="Firek B.A."/>
            <person name="Baker R."/>
            <person name="Thomas B.C."/>
            <person name="Morowitz M.J."/>
            <person name="Banfield J.F."/>
        </authorList>
    </citation>
    <scope>NUCLEOTIDE SEQUENCE [LARGE SCALE GENOMIC DNA]</scope>
    <source>
        <strain evidence="1">S2_005_002_R2_34</strain>
    </source>
</reference>
<dbReference type="AlphaFoldDB" id="A0A2W5N6X3"/>
<evidence type="ECO:0000313" key="1">
    <source>
        <dbReference type="EMBL" id="PZQ48844.1"/>
    </source>
</evidence>
<feature type="non-terminal residue" evidence="1">
    <location>
        <position position="67"/>
    </location>
</feature>
<dbReference type="Proteomes" id="UP000249185">
    <property type="component" value="Unassembled WGS sequence"/>
</dbReference>
<protein>
    <submittedName>
        <fullName evidence="1">Damage-inducible protein</fullName>
    </submittedName>
</protein>
<accession>A0A2W5N6X3</accession>